<accession>A0A1G2BWC4</accession>
<dbReference type="AlphaFoldDB" id="A0A1G2BWC4"/>
<evidence type="ECO:0000313" key="2">
    <source>
        <dbReference type="Proteomes" id="UP000177626"/>
    </source>
</evidence>
<dbReference type="EMBL" id="MHKQ01000022">
    <property type="protein sequence ID" value="OGY93432.1"/>
    <property type="molecule type" value="Genomic_DNA"/>
</dbReference>
<evidence type="ECO:0000313" key="1">
    <source>
        <dbReference type="EMBL" id="OGY93432.1"/>
    </source>
</evidence>
<reference evidence="1 2" key="1">
    <citation type="journal article" date="2016" name="Nat. Commun.">
        <title>Thousands of microbial genomes shed light on interconnected biogeochemical processes in an aquifer system.</title>
        <authorList>
            <person name="Anantharaman K."/>
            <person name="Brown C.T."/>
            <person name="Hug L.A."/>
            <person name="Sharon I."/>
            <person name="Castelle C.J."/>
            <person name="Probst A.J."/>
            <person name="Thomas B.C."/>
            <person name="Singh A."/>
            <person name="Wilkins M.J."/>
            <person name="Karaoz U."/>
            <person name="Brodie E.L."/>
            <person name="Williams K.H."/>
            <person name="Hubbard S.S."/>
            <person name="Banfield J.F."/>
        </authorList>
    </citation>
    <scope>NUCLEOTIDE SEQUENCE [LARGE SCALE GENOMIC DNA]</scope>
</reference>
<proteinExistence type="predicted"/>
<dbReference type="Proteomes" id="UP000177626">
    <property type="component" value="Unassembled WGS sequence"/>
</dbReference>
<organism evidence="1 2">
    <name type="scientific">Candidatus Komeilibacteria bacterium RIFOXYC1_FULL_37_11</name>
    <dbReference type="NCBI Taxonomy" id="1798555"/>
    <lineage>
        <taxon>Bacteria</taxon>
        <taxon>Candidatus Komeiliibacteriota</taxon>
    </lineage>
</organism>
<sequence>MENPIFLSEQSGKSFVYYHTHRVYKENLEEAIKSKKSIELDISFDEKGVFYEKGAYYIGHPVTFYTEFGKEFHNNMLLEEAIKILEANSDIFVVLDCKDIRAFIKIEEIIKRLGAHRCLFHAFIKEWSFRPFESDIEVEPHWKEEEIPLEEVLRFKERNKIPIIGACKGFSEKRLRDRNVVNQIIDSVKGRDIDSISLYMPGTILPPLDLARQLSQAGFLNWINIDKIEGVDLSGITYIGMTDVLERASDFKS</sequence>
<comment type="caution">
    <text evidence="1">The sequence shown here is derived from an EMBL/GenBank/DDBJ whole genome shotgun (WGS) entry which is preliminary data.</text>
</comment>
<gene>
    <name evidence="1" type="ORF">A2406_00780</name>
</gene>
<protein>
    <submittedName>
        <fullName evidence="1">Uncharacterized protein</fullName>
    </submittedName>
</protein>
<name>A0A1G2BWC4_9BACT</name>